<keyword evidence="4" id="KW-0547">Nucleotide-binding</keyword>
<dbReference type="GO" id="GO:0046933">
    <property type="term" value="F:proton-transporting ATP synthase activity, rotational mechanism"/>
    <property type="evidence" value="ECO:0007669"/>
    <property type="project" value="TreeGrafter"/>
</dbReference>
<dbReference type="Gene3D" id="3.40.50.12240">
    <property type="match status" value="1"/>
</dbReference>
<keyword evidence="9" id="KW-0378">Hydrolase</keyword>
<dbReference type="GO" id="GO:0005737">
    <property type="term" value="C:cytoplasm"/>
    <property type="evidence" value="ECO:0007669"/>
    <property type="project" value="UniProtKB-SubCell"/>
</dbReference>
<accession>A0A9X6STE9</accession>
<proteinExistence type="predicted"/>
<name>A0A9X6STE9_BACCE</name>
<gene>
    <name evidence="9" type="primary">fliI</name>
    <name evidence="9" type="ORF">CON36_32275</name>
</gene>
<evidence type="ECO:0000256" key="2">
    <source>
        <dbReference type="ARBA" id="ARBA00022448"/>
    </source>
</evidence>
<evidence type="ECO:0000259" key="8">
    <source>
        <dbReference type="SMART" id="SM00382"/>
    </source>
</evidence>
<evidence type="ECO:0000256" key="4">
    <source>
        <dbReference type="ARBA" id="ARBA00022741"/>
    </source>
</evidence>
<dbReference type="GO" id="GO:0030254">
    <property type="term" value="P:protein secretion by the type III secretion system"/>
    <property type="evidence" value="ECO:0007669"/>
    <property type="project" value="InterPro"/>
</dbReference>
<evidence type="ECO:0000256" key="6">
    <source>
        <dbReference type="ARBA" id="ARBA00022927"/>
    </source>
</evidence>
<dbReference type="NCBIfam" id="TIGR01026">
    <property type="entry name" value="fliI_yscN"/>
    <property type="match status" value="1"/>
</dbReference>
<dbReference type="PANTHER" id="PTHR15184:SF9">
    <property type="entry name" value="SPI-1 TYPE 3 SECRETION SYSTEM ATPASE"/>
    <property type="match status" value="1"/>
</dbReference>
<evidence type="ECO:0000313" key="10">
    <source>
        <dbReference type="Proteomes" id="UP000219922"/>
    </source>
</evidence>
<dbReference type="Proteomes" id="UP000219922">
    <property type="component" value="Unassembled WGS sequence"/>
</dbReference>
<evidence type="ECO:0000256" key="7">
    <source>
        <dbReference type="ARBA" id="ARBA00022967"/>
    </source>
</evidence>
<feature type="domain" description="AAA+ ATPase" evidence="8">
    <location>
        <begin position="156"/>
        <end position="336"/>
    </location>
</feature>
<protein>
    <submittedName>
        <fullName evidence="9">Flagellum-specific ATP synthase FliI</fullName>
        <ecNumber evidence="9">3.6.3.14</ecNumber>
    </submittedName>
</protein>
<dbReference type="CDD" id="cd01136">
    <property type="entry name" value="ATPase_flagellum-secretory_path_III"/>
    <property type="match status" value="1"/>
</dbReference>
<evidence type="ECO:0000256" key="1">
    <source>
        <dbReference type="ARBA" id="ARBA00004496"/>
    </source>
</evidence>
<dbReference type="InterPro" id="IPR050053">
    <property type="entry name" value="ATPase_alpha/beta_chains"/>
</dbReference>
<dbReference type="InterPro" id="IPR005714">
    <property type="entry name" value="ATPase_T3SS_FliI/YscN"/>
</dbReference>
<keyword evidence="5" id="KW-0067">ATP-binding</keyword>
<comment type="caution">
    <text evidence="9">The sequence shown here is derived from an EMBL/GenBank/DDBJ whole genome shotgun (WGS) entry which is preliminary data.</text>
</comment>
<dbReference type="EC" id="3.6.3.14" evidence="9"/>
<keyword evidence="3" id="KW-0963">Cytoplasm</keyword>
<dbReference type="PANTHER" id="PTHR15184">
    <property type="entry name" value="ATP SYNTHASE"/>
    <property type="match status" value="1"/>
</dbReference>
<evidence type="ECO:0000256" key="5">
    <source>
        <dbReference type="ARBA" id="ARBA00022840"/>
    </source>
</evidence>
<reference evidence="9 10" key="1">
    <citation type="submission" date="2017-09" db="EMBL/GenBank/DDBJ databases">
        <title>Large-scale bioinformatics analysis of Bacillus genomes uncovers conserved roles of natural products in bacterial physiology.</title>
        <authorList>
            <consortium name="Agbiome Team Llc"/>
            <person name="Bleich R.M."/>
            <person name="Grubbs K.J."/>
            <person name="Santa Maria K.C."/>
            <person name="Allen S.E."/>
            <person name="Farag S."/>
            <person name="Shank E.A."/>
            <person name="Bowers A."/>
        </authorList>
    </citation>
    <scope>NUCLEOTIDE SEQUENCE [LARGE SCALE GENOMIC DNA]</scope>
    <source>
        <strain evidence="9 10">AFS092789</strain>
    </source>
</reference>
<comment type="subcellular location">
    <subcellularLocation>
        <location evidence="1">Cytoplasm</location>
    </subcellularLocation>
</comment>
<dbReference type="GO" id="GO:0016887">
    <property type="term" value="F:ATP hydrolysis activity"/>
    <property type="evidence" value="ECO:0007669"/>
    <property type="project" value="InterPro"/>
</dbReference>
<dbReference type="Pfam" id="PF18269">
    <property type="entry name" value="T3SS_ATPase_C"/>
    <property type="match status" value="1"/>
</dbReference>
<dbReference type="InterPro" id="IPR003593">
    <property type="entry name" value="AAA+_ATPase"/>
</dbReference>
<organism evidence="9 10">
    <name type="scientific">Bacillus cereus</name>
    <dbReference type="NCBI Taxonomy" id="1396"/>
    <lineage>
        <taxon>Bacteria</taxon>
        <taxon>Bacillati</taxon>
        <taxon>Bacillota</taxon>
        <taxon>Bacilli</taxon>
        <taxon>Bacillales</taxon>
        <taxon>Bacillaceae</taxon>
        <taxon>Bacillus</taxon>
        <taxon>Bacillus cereus group</taxon>
    </lineage>
</organism>
<keyword evidence="7" id="KW-1278">Translocase</keyword>
<dbReference type="GO" id="GO:0030257">
    <property type="term" value="C:type III protein secretion system complex"/>
    <property type="evidence" value="ECO:0007669"/>
    <property type="project" value="InterPro"/>
</dbReference>
<dbReference type="FunFam" id="3.40.50.12240:FF:000002">
    <property type="entry name" value="Flagellum-specific ATP synthase FliI"/>
    <property type="match status" value="1"/>
</dbReference>
<sequence length="433" mass="48120">MMNFQKENEYWRGIVDSSSLFLRRGKIHTIKEQYYVSKGPKAKIGDICLVGDNKIMCEVVAIDRENNILLPFNVGEKVENGDWVEIISDMVYVPEPSYILGKVLNANGEVINNPGNYPLQEISLESPPINAFEREEITDVMVTGIKAIDGMTTIGVGQKIGIFAGSGVGKSTLLGMIAKNAKADVNVIGLVGERGREVKDFIRKELGEEGLKRSVLVVATSDESRLMQLRCAKLATSIAEKFRDEGKNVLLMMDSVTRFADARRDLDIATKDFPVGGKTLSMGDYMKKLLERSGKTKKGSITGIYTVLVDGDDENGPVPDLARGILDGHIILSRDLATAAHYPAISVLGSVSRIMEDIVDEEHWNIANRTRYLLSLYRDNETFFKLGTIKETPDNMHIFEAKNKTEGINQVLKQGRHDAVNFEDTVQLFKEKI</sequence>
<keyword evidence="6" id="KW-0653">Protein transport</keyword>
<evidence type="ECO:0000313" key="9">
    <source>
        <dbReference type="EMBL" id="PDZ94719.1"/>
    </source>
</evidence>
<evidence type="ECO:0000256" key="3">
    <source>
        <dbReference type="ARBA" id="ARBA00022490"/>
    </source>
</evidence>
<dbReference type="AlphaFoldDB" id="A0A9X6STE9"/>
<dbReference type="Pfam" id="PF00006">
    <property type="entry name" value="ATP-synt_ab"/>
    <property type="match status" value="1"/>
</dbReference>
<dbReference type="InterPro" id="IPR000194">
    <property type="entry name" value="ATPase_F1/V1/A1_a/bsu_nucl-bd"/>
</dbReference>
<keyword evidence="2" id="KW-0813">Transport</keyword>
<dbReference type="GO" id="GO:0005524">
    <property type="term" value="F:ATP binding"/>
    <property type="evidence" value="ECO:0007669"/>
    <property type="project" value="UniProtKB-KW"/>
</dbReference>
<dbReference type="InterPro" id="IPR027417">
    <property type="entry name" value="P-loop_NTPase"/>
</dbReference>
<dbReference type="EMBL" id="NVMX01000128">
    <property type="protein sequence ID" value="PDZ94719.1"/>
    <property type="molecule type" value="Genomic_DNA"/>
</dbReference>
<dbReference type="InterPro" id="IPR040627">
    <property type="entry name" value="T3SS_ATPase_C"/>
</dbReference>
<dbReference type="SMART" id="SM00382">
    <property type="entry name" value="AAA"/>
    <property type="match status" value="1"/>
</dbReference>
<dbReference type="SUPFAM" id="SSF52540">
    <property type="entry name" value="P-loop containing nucleoside triphosphate hydrolases"/>
    <property type="match status" value="1"/>
</dbReference>